<dbReference type="Proteomes" id="UP000054630">
    <property type="component" value="Unassembled WGS sequence"/>
</dbReference>
<sequence>MPLSLATYIRNDVITKHYHQLMPLSLATVFKIYLSSGFARKEGNITNPRRRLRLCPRANKNLHIPAGYAQSILMHNLCKFLIAYGLCSGHSSGIFFEN</sequence>
<dbReference type="OrthoDB" id="5934070at2759"/>
<evidence type="ECO:0000313" key="2">
    <source>
        <dbReference type="Proteomes" id="UP000054630"/>
    </source>
</evidence>
<proteinExistence type="predicted"/>
<organism evidence="1 2">
    <name type="scientific">Trichinella nelsoni</name>
    <dbReference type="NCBI Taxonomy" id="6336"/>
    <lineage>
        <taxon>Eukaryota</taxon>
        <taxon>Metazoa</taxon>
        <taxon>Ecdysozoa</taxon>
        <taxon>Nematoda</taxon>
        <taxon>Enoplea</taxon>
        <taxon>Dorylaimia</taxon>
        <taxon>Trichinellida</taxon>
        <taxon>Trichinellidae</taxon>
        <taxon>Trichinella</taxon>
    </lineage>
</organism>
<evidence type="ECO:0000313" key="1">
    <source>
        <dbReference type="EMBL" id="KRX22618.1"/>
    </source>
</evidence>
<dbReference type="AlphaFoldDB" id="A0A0V0S7W2"/>
<name>A0A0V0S7W2_9BILA</name>
<keyword evidence="2" id="KW-1185">Reference proteome</keyword>
<accession>A0A0V0S7W2</accession>
<protein>
    <submittedName>
        <fullName evidence="1">Uncharacterized protein</fullName>
    </submittedName>
</protein>
<gene>
    <name evidence="1" type="ORF">T07_5042</name>
</gene>
<reference evidence="1 2" key="1">
    <citation type="submission" date="2015-01" db="EMBL/GenBank/DDBJ databases">
        <title>Evolution of Trichinella species and genotypes.</title>
        <authorList>
            <person name="Korhonen P.K."/>
            <person name="Edoardo P."/>
            <person name="Giuseppe L.R."/>
            <person name="Gasser R.B."/>
        </authorList>
    </citation>
    <scope>NUCLEOTIDE SEQUENCE [LARGE SCALE GENOMIC DNA]</scope>
    <source>
        <strain evidence="1">ISS37</strain>
    </source>
</reference>
<comment type="caution">
    <text evidence="1">The sequence shown here is derived from an EMBL/GenBank/DDBJ whole genome shotgun (WGS) entry which is preliminary data.</text>
</comment>
<dbReference type="EMBL" id="JYDL01000030">
    <property type="protein sequence ID" value="KRX22618.1"/>
    <property type="molecule type" value="Genomic_DNA"/>
</dbReference>